<dbReference type="Proteomes" id="UP000485880">
    <property type="component" value="Unassembled WGS sequence"/>
</dbReference>
<dbReference type="EMBL" id="CABFMQ020000035">
    <property type="protein sequence ID" value="VTZ49024.1"/>
    <property type="molecule type" value="Genomic_DNA"/>
</dbReference>
<reference evidence="1 2" key="1">
    <citation type="submission" date="2019-05" db="EMBL/GenBank/DDBJ databases">
        <authorList>
            <person name="Farhan Ul Haque M."/>
        </authorList>
    </citation>
    <scope>NUCLEOTIDE SEQUENCE [LARGE SCALE GENOMIC DNA]</scope>
    <source>
        <strain evidence="1">2</strain>
    </source>
</reference>
<gene>
    <name evidence="1" type="ORF">MPC4_130045</name>
</gene>
<organism evidence="1 2">
    <name type="scientific">Methylocella tundrae</name>
    <dbReference type="NCBI Taxonomy" id="227605"/>
    <lineage>
        <taxon>Bacteria</taxon>
        <taxon>Pseudomonadati</taxon>
        <taxon>Pseudomonadota</taxon>
        <taxon>Alphaproteobacteria</taxon>
        <taxon>Hyphomicrobiales</taxon>
        <taxon>Beijerinckiaceae</taxon>
        <taxon>Methylocella</taxon>
    </lineage>
</organism>
<evidence type="ECO:0000313" key="1">
    <source>
        <dbReference type="EMBL" id="VTZ49024.1"/>
    </source>
</evidence>
<accession>A0A8B6M2K9</accession>
<evidence type="ECO:0000313" key="2">
    <source>
        <dbReference type="Proteomes" id="UP000485880"/>
    </source>
</evidence>
<dbReference type="AlphaFoldDB" id="A0A8B6M2K9"/>
<name>A0A8B6M2K9_METTU</name>
<comment type="caution">
    <text evidence="1">The sequence shown here is derived from an EMBL/GenBank/DDBJ whole genome shotgun (WGS) entry which is preliminary data.</text>
</comment>
<keyword evidence="2" id="KW-1185">Reference proteome</keyword>
<proteinExistence type="predicted"/>
<protein>
    <submittedName>
        <fullName evidence="1">Uncharacterized protein</fullName>
    </submittedName>
</protein>
<sequence length="55" mass="5910">MSLAFTLKTPVENISIRAFFLAAPLVHALGRLPIKQMFSNAQSRCAVLVAKAAPV</sequence>